<evidence type="ECO:0000256" key="13">
    <source>
        <dbReference type="PIRSR" id="PIRSR601384-1"/>
    </source>
</evidence>
<evidence type="ECO:0000256" key="4">
    <source>
        <dbReference type="ARBA" id="ARBA00022525"/>
    </source>
</evidence>
<comment type="catalytic activity">
    <reaction evidence="1 15">
        <text>Preferential cleavage of bonds with hydrophobic residues in P1'. Also 3-Asn-|-Gln-4 and 8-Gly-|-Ser-9 bonds in insulin B chain.</text>
        <dbReference type="EC" id="3.4.24.39"/>
    </reaction>
</comment>
<evidence type="ECO:0000256" key="9">
    <source>
        <dbReference type="ARBA" id="ARBA00022801"/>
    </source>
</evidence>
<keyword evidence="4 15" id="KW-0964">Secreted</keyword>
<keyword evidence="9 15" id="KW-0378">Hydrolase</keyword>
<dbReference type="GO" id="GO:0004222">
    <property type="term" value="F:metalloendopeptidase activity"/>
    <property type="evidence" value="ECO:0007669"/>
    <property type="project" value="InterPro"/>
</dbReference>
<keyword evidence="5 15" id="KW-0645">Protease</keyword>
<dbReference type="EC" id="3.4.24.39" evidence="15"/>
<dbReference type="GO" id="GO:0006508">
    <property type="term" value="P:proteolysis"/>
    <property type="evidence" value="ECO:0007669"/>
    <property type="project" value="UniProtKB-KW"/>
</dbReference>
<feature type="binding site" evidence="14">
    <location>
        <position position="313"/>
    </location>
    <ligand>
        <name>Zn(2+)</name>
        <dbReference type="ChEBI" id="CHEBI:29105"/>
        <note>catalytic</note>
    </ligand>
</feature>
<evidence type="ECO:0000256" key="1">
    <source>
        <dbReference type="ARBA" id="ARBA00001187"/>
    </source>
</evidence>
<sequence>MKFVPFVALASMALAAPSSEKRDDSPLDIKIEMVGNSEVKATIVNTGSSSLKVLKTGSILDSAPVEKARVFKDSNALEFEGARLLIDTEHLNDEAFQKIAAGETIEVTFDVAEVHDLSSGGDFDISVVGGLSYAEEGSNKLAGAVPFITSPVKAQVDGPKANAVRIASQSKRTAVQSDCTGTRLTAVRNALSNCRSLATAASTAASSGAAAKMTEYFKSSTSATRSTVANVFSLTASECGSTTGGNSRTYCSDPYPACSNGVIAYTVPASSYMAYCDYFFTMPATSSGCYTQTQANTFVHEVTHLRQIKGTSDYGGYGYNFVRGLTAAQNLNHADTYTLFAQSLTFETSQQTNNTFKMDRAELEAKQKSLIDESQKIQHRALNALNDSMGKSPSMSDVKAHEALTQARKDTQKELLQVEQEPSDLTAKGVSDE</sequence>
<keyword evidence="6 15" id="KW-0165">Cleavage on pair of basic residues</keyword>
<dbReference type="GO" id="GO:0005576">
    <property type="term" value="C:extracellular region"/>
    <property type="evidence" value="ECO:0007669"/>
    <property type="project" value="UniProtKB-SubCell"/>
</dbReference>
<feature type="active site" evidence="13">
    <location>
        <position position="301"/>
    </location>
</feature>
<comment type="subcellular location">
    <subcellularLocation>
        <location evidence="2 15">Secreted</location>
    </subcellularLocation>
</comment>
<dbReference type="SMART" id="SM01351">
    <property type="entry name" value="Aspzincin_M35"/>
    <property type="match status" value="1"/>
</dbReference>
<evidence type="ECO:0000313" key="20">
    <source>
        <dbReference type="Proteomes" id="UP000616885"/>
    </source>
</evidence>
<evidence type="ECO:0000256" key="14">
    <source>
        <dbReference type="PIRSR" id="PIRSR601384-2"/>
    </source>
</evidence>
<organism evidence="19 20">
    <name type="scientific">Bionectria ochroleuca</name>
    <name type="common">Gliocladium roseum</name>
    <dbReference type="NCBI Taxonomy" id="29856"/>
    <lineage>
        <taxon>Eukaryota</taxon>
        <taxon>Fungi</taxon>
        <taxon>Dikarya</taxon>
        <taxon>Ascomycota</taxon>
        <taxon>Pezizomycotina</taxon>
        <taxon>Sordariomycetes</taxon>
        <taxon>Hypocreomycetidae</taxon>
        <taxon>Hypocreales</taxon>
        <taxon>Bionectriaceae</taxon>
        <taxon>Clonostachys</taxon>
    </lineage>
</organism>
<dbReference type="InterPro" id="IPR029463">
    <property type="entry name" value="Lys_MEP"/>
</dbReference>
<feature type="signal peptide" evidence="17">
    <location>
        <begin position="1"/>
        <end position="15"/>
    </location>
</feature>
<dbReference type="InterPro" id="IPR024079">
    <property type="entry name" value="MetalloPept_cat_dom_sf"/>
</dbReference>
<evidence type="ECO:0000256" key="7">
    <source>
        <dbReference type="ARBA" id="ARBA00022723"/>
    </source>
</evidence>
<dbReference type="PRINTS" id="PR00768">
    <property type="entry name" value="DEUTEROLYSIN"/>
</dbReference>
<keyword evidence="7 14" id="KW-0479">Metal-binding</keyword>
<evidence type="ECO:0000256" key="6">
    <source>
        <dbReference type="ARBA" id="ARBA00022685"/>
    </source>
</evidence>
<evidence type="ECO:0000256" key="8">
    <source>
        <dbReference type="ARBA" id="ARBA00022729"/>
    </source>
</evidence>
<evidence type="ECO:0000256" key="17">
    <source>
        <dbReference type="SAM" id="SignalP"/>
    </source>
</evidence>
<dbReference type="InterPro" id="IPR050414">
    <property type="entry name" value="Fungal_M35_metalloproteases"/>
</dbReference>
<keyword evidence="11 15" id="KW-0482">Metalloprotease</keyword>
<dbReference type="Pfam" id="PF02102">
    <property type="entry name" value="Peptidase_M35"/>
    <property type="match status" value="1"/>
</dbReference>
<dbReference type="AlphaFoldDB" id="A0A8H7KAR6"/>
<evidence type="ECO:0000256" key="11">
    <source>
        <dbReference type="ARBA" id="ARBA00023049"/>
    </source>
</evidence>
<feature type="compositionally biased region" description="Basic and acidic residues" evidence="16">
    <location>
        <begin position="398"/>
        <end position="413"/>
    </location>
</feature>
<comment type="cofactor">
    <cofactor evidence="14 15">
        <name>Zn(2+)</name>
        <dbReference type="ChEBI" id="CHEBI:29105"/>
    </cofactor>
    <text evidence="14 15">Binds 1 zinc ion per subunit.</text>
</comment>
<dbReference type="CDD" id="cd11008">
    <property type="entry name" value="M35_deuterolysin_like"/>
    <property type="match status" value="1"/>
</dbReference>
<feature type="chain" id="PRO_5034534814" description="Neutral protease 2" evidence="17">
    <location>
        <begin position="16"/>
        <end position="433"/>
    </location>
</feature>
<accession>A0A8H7KAR6</accession>
<evidence type="ECO:0000256" key="10">
    <source>
        <dbReference type="ARBA" id="ARBA00022833"/>
    </source>
</evidence>
<gene>
    <name evidence="19" type="ORF">IM811_003731</name>
</gene>
<comment type="caution">
    <text evidence="19">The sequence shown here is derived from an EMBL/GenBank/DDBJ whole genome shotgun (WGS) entry which is preliminary data.</text>
</comment>
<feature type="binding site" evidence="14">
    <location>
        <position position="304"/>
    </location>
    <ligand>
        <name>Zn(2+)</name>
        <dbReference type="ChEBI" id="CHEBI:29105"/>
        <note>catalytic</note>
    </ligand>
</feature>
<dbReference type="SUPFAM" id="SSF55486">
    <property type="entry name" value="Metalloproteases ('zincins'), catalytic domain"/>
    <property type="match status" value="1"/>
</dbReference>
<evidence type="ECO:0000259" key="18">
    <source>
        <dbReference type="SMART" id="SM01351"/>
    </source>
</evidence>
<dbReference type="PANTHER" id="PTHR37016:SF2">
    <property type="entry name" value="NEUTRAL PROTEASE 2 HOMOLOG SNOG_02177"/>
    <property type="match status" value="1"/>
</dbReference>
<comment type="function">
    <text evidence="15">Secreted metalloproteinase that allows assimilation of proteinaceous substrates. Shows high activities on basic nuclear substrates such as histone and protamine.</text>
</comment>
<keyword evidence="10 14" id="KW-0862">Zinc</keyword>
<keyword evidence="12" id="KW-0865">Zymogen</keyword>
<comment type="similarity">
    <text evidence="3 15">Belongs to the peptidase M35 family.</text>
</comment>
<feature type="domain" description="Lysine-specific metallo-endopeptidase" evidence="18">
    <location>
        <begin position="201"/>
        <end position="342"/>
    </location>
</feature>
<evidence type="ECO:0000256" key="2">
    <source>
        <dbReference type="ARBA" id="ARBA00004613"/>
    </source>
</evidence>
<feature type="region of interest" description="Disordered" evidence="16">
    <location>
        <begin position="387"/>
        <end position="433"/>
    </location>
</feature>
<proteinExistence type="inferred from homology"/>
<evidence type="ECO:0000256" key="3">
    <source>
        <dbReference type="ARBA" id="ARBA00010279"/>
    </source>
</evidence>
<dbReference type="InterPro" id="IPR001384">
    <property type="entry name" value="Peptidase_M35"/>
</dbReference>
<protein>
    <recommendedName>
        <fullName evidence="15">Neutral protease 2</fullName>
        <ecNumber evidence="15">3.4.24.39</ecNumber>
    </recommendedName>
    <alternativeName>
        <fullName evidence="15">Deuterolysin</fullName>
    </alternativeName>
</protein>
<dbReference type="Gene3D" id="3.40.390.10">
    <property type="entry name" value="Collagenase (Catalytic Domain)"/>
    <property type="match status" value="1"/>
</dbReference>
<keyword evidence="8 17" id="KW-0732">Signal</keyword>
<feature type="binding site" evidence="14">
    <location>
        <position position="300"/>
    </location>
    <ligand>
        <name>Zn(2+)</name>
        <dbReference type="ChEBI" id="CHEBI:29105"/>
        <note>catalytic</note>
    </ligand>
</feature>
<dbReference type="Proteomes" id="UP000616885">
    <property type="component" value="Unassembled WGS sequence"/>
</dbReference>
<dbReference type="PANTHER" id="PTHR37016">
    <property type="match status" value="1"/>
</dbReference>
<dbReference type="GO" id="GO:0046872">
    <property type="term" value="F:metal ion binding"/>
    <property type="evidence" value="ECO:0007669"/>
    <property type="project" value="UniProtKB-KW"/>
</dbReference>
<dbReference type="EMBL" id="JADCTT010000011">
    <property type="protein sequence ID" value="KAF9746826.1"/>
    <property type="molecule type" value="Genomic_DNA"/>
</dbReference>
<reference evidence="19" key="1">
    <citation type="submission" date="2020-10" db="EMBL/GenBank/DDBJ databases">
        <title>High-Quality Genome Resource of Clonostachys rosea strain S41 by Oxford Nanopore Long-Read Sequencing.</title>
        <authorList>
            <person name="Wang H."/>
        </authorList>
    </citation>
    <scope>NUCLEOTIDE SEQUENCE</scope>
    <source>
        <strain evidence="19">S41</strain>
    </source>
</reference>
<evidence type="ECO:0000256" key="15">
    <source>
        <dbReference type="RuleBase" id="RU361126"/>
    </source>
</evidence>
<evidence type="ECO:0000256" key="12">
    <source>
        <dbReference type="ARBA" id="ARBA00023145"/>
    </source>
</evidence>
<dbReference type="Gene3D" id="2.60.40.2970">
    <property type="match status" value="1"/>
</dbReference>
<evidence type="ECO:0000256" key="16">
    <source>
        <dbReference type="SAM" id="MobiDB-lite"/>
    </source>
</evidence>
<evidence type="ECO:0000313" key="19">
    <source>
        <dbReference type="EMBL" id="KAF9746826.1"/>
    </source>
</evidence>
<evidence type="ECO:0000256" key="5">
    <source>
        <dbReference type="ARBA" id="ARBA00022670"/>
    </source>
</evidence>
<name>A0A8H7KAR6_BIOOC</name>